<sequence>MSANVWDRAIREGRRIDHADCVSAGDFVFLSGPRTVIAFQAVHVTRQDDIILLSPNAVRSYQLGGASQLRFEFALRVNEGVQ</sequence>
<organism evidence="1 2">
    <name type="scientific">Bifidobacterium scardovii</name>
    <dbReference type="NCBI Taxonomy" id="158787"/>
    <lineage>
        <taxon>Bacteria</taxon>
        <taxon>Bacillati</taxon>
        <taxon>Actinomycetota</taxon>
        <taxon>Actinomycetes</taxon>
        <taxon>Bifidobacteriales</taxon>
        <taxon>Bifidobacteriaceae</taxon>
        <taxon>Bifidobacterium</taxon>
    </lineage>
</organism>
<reference evidence="1 2" key="1">
    <citation type="submission" date="2014-03" db="EMBL/GenBank/DDBJ databases">
        <title>Genomics of Bifidobacteria.</title>
        <authorList>
            <person name="Ventura M."/>
            <person name="Milani C."/>
            <person name="Lugli G.A."/>
        </authorList>
    </citation>
    <scope>NUCLEOTIDE SEQUENCE [LARGE SCALE GENOMIC DNA]</scope>
    <source>
        <strain evidence="1 2">LMG 21589</strain>
    </source>
</reference>
<dbReference type="Proteomes" id="UP000029033">
    <property type="component" value="Unassembled WGS sequence"/>
</dbReference>
<accession>A0A087DGQ8</accession>
<dbReference type="RefSeq" id="WP_033519136.1">
    <property type="nucleotide sequence ID" value="NZ_CAUPKV010000022.1"/>
</dbReference>
<name>A0A087DGQ8_9BIFI</name>
<dbReference type="STRING" id="158787.BSCA_0760"/>
<keyword evidence="2" id="KW-1185">Reference proteome</keyword>
<gene>
    <name evidence="1" type="ORF">BSCA_0760</name>
</gene>
<protein>
    <recommendedName>
        <fullName evidence="3">NlpC/P60 domain-containing protein</fullName>
    </recommendedName>
</protein>
<comment type="caution">
    <text evidence="1">The sequence shown here is derived from an EMBL/GenBank/DDBJ whole genome shotgun (WGS) entry which is preliminary data.</text>
</comment>
<evidence type="ECO:0000313" key="1">
    <source>
        <dbReference type="EMBL" id="KFI94708.1"/>
    </source>
</evidence>
<dbReference type="OrthoDB" id="9991240at2"/>
<proteinExistence type="predicted"/>
<dbReference type="GeneID" id="85166436"/>
<dbReference type="EMBL" id="JGZO01000006">
    <property type="protein sequence ID" value="KFI94708.1"/>
    <property type="molecule type" value="Genomic_DNA"/>
</dbReference>
<evidence type="ECO:0000313" key="2">
    <source>
        <dbReference type="Proteomes" id="UP000029033"/>
    </source>
</evidence>
<evidence type="ECO:0008006" key="3">
    <source>
        <dbReference type="Google" id="ProtNLM"/>
    </source>
</evidence>
<dbReference type="AlphaFoldDB" id="A0A087DGQ8"/>